<evidence type="ECO:0000256" key="13">
    <source>
        <dbReference type="SAM" id="MobiDB-lite"/>
    </source>
</evidence>
<dbReference type="Gene3D" id="3.30.540.10">
    <property type="entry name" value="Fructose-1,6-Bisphosphatase, subunit A, domain 1"/>
    <property type="match status" value="1"/>
</dbReference>
<evidence type="ECO:0000256" key="10">
    <source>
        <dbReference type="ARBA" id="ARBA00023277"/>
    </source>
</evidence>
<evidence type="ECO:0000256" key="9">
    <source>
        <dbReference type="ARBA" id="ARBA00022842"/>
    </source>
</evidence>
<dbReference type="PRINTS" id="PR00115">
    <property type="entry name" value="F16BPHPHTASE"/>
</dbReference>
<evidence type="ECO:0000256" key="8">
    <source>
        <dbReference type="ARBA" id="ARBA00022801"/>
    </source>
</evidence>
<reference evidence="17 18" key="1">
    <citation type="submission" date="2024-02" db="EMBL/GenBank/DDBJ databases">
        <authorList>
            <person name="Daric V."/>
            <person name="Darras S."/>
        </authorList>
    </citation>
    <scope>NUCLEOTIDE SEQUENCE [LARGE SCALE GENOMIC DNA]</scope>
</reference>
<dbReference type="Proteomes" id="UP001642483">
    <property type="component" value="Unassembled WGS sequence"/>
</dbReference>
<dbReference type="EMBL" id="CAWYQH010000141">
    <property type="protein sequence ID" value="CAK8694504.1"/>
    <property type="molecule type" value="Genomic_DNA"/>
</dbReference>
<evidence type="ECO:0000256" key="7">
    <source>
        <dbReference type="ARBA" id="ARBA00022723"/>
    </source>
</evidence>
<gene>
    <name evidence="17" type="ORF">CVLEPA_LOCUS27871</name>
</gene>
<dbReference type="HAMAP" id="MF_01855">
    <property type="entry name" value="FBPase_class1"/>
    <property type="match status" value="1"/>
</dbReference>
<keyword evidence="8 12" id="KW-0378">Hydrolase</keyword>
<comment type="pathway">
    <text evidence="3">Carbohydrate biosynthesis; gluconeogenesis.</text>
</comment>
<dbReference type="NCBIfam" id="NF006779">
    <property type="entry name" value="PRK09293.1-3"/>
    <property type="match status" value="1"/>
</dbReference>
<comment type="similarity">
    <text evidence="4 12">Belongs to the FBPase class 1 family.</text>
</comment>
<protein>
    <recommendedName>
        <fullName evidence="6">fructose-bisphosphatase</fullName>
        <ecNumber evidence="6">3.1.3.11</ecNumber>
    </recommendedName>
    <alternativeName>
        <fullName evidence="11">D-fructose-1,6-bisphosphate 1-phosphohydrolase</fullName>
    </alternativeName>
</protein>
<feature type="domain" description="Fructose-1-6-bisphosphatase class 1 C-terminal" evidence="16">
    <location>
        <begin position="571"/>
        <end position="698"/>
    </location>
</feature>
<keyword evidence="9" id="KW-0460">Magnesium</keyword>
<evidence type="ECO:0000259" key="14">
    <source>
        <dbReference type="Pfam" id="PF00316"/>
    </source>
</evidence>
<evidence type="ECO:0000313" key="17">
    <source>
        <dbReference type="EMBL" id="CAK8694504.1"/>
    </source>
</evidence>
<dbReference type="NCBIfam" id="NF006778">
    <property type="entry name" value="PRK09293.1-1"/>
    <property type="match status" value="1"/>
</dbReference>
<comment type="caution">
    <text evidence="17">The sequence shown here is derived from an EMBL/GenBank/DDBJ whole genome shotgun (WGS) entry which is preliminary data.</text>
</comment>
<dbReference type="Pfam" id="PF00316">
    <property type="entry name" value="FBPase"/>
    <property type="match status" value="1"/>
</dbReference>
<evidence type="ECO:0000256" key="3">
    <source>
        <dbReference type="ARBA" id="ARBA00004742"/>
    </source>
</evidence>
<dbReference type="InterPro" id="IPR013217">
    <property type="entry name" value="Methyltransf_12"/>
</dbReference>
<organism evidence="17 18">
    <name type="scientific">Clavelina lepadiformis</name>
    <name type="common">Light-bulb sea squirt</name>
    <name type="synonym">Ascidia lepadiformis</name>
    <dbReference type="NCBI Taxonomy" id="159417"/>
    <lineage>
        <taxon>Eukaryota</taxon>
        <taxon>Metazoa</taxon>
        <taxon>Chordata</taxon>
        <taxon>Tunicata</taxon>
        <taxon>Ascidiacea</taxon>
        <taxon>Aplousobranchia</taxon>
        <taxon>Clavelinidae</taxon>
        <taxon>Clavelina</taxon>
    </lineage>
</organism>
<evidence type="ECO:0000256" key="4">
    <source>
        <dbReference type="ARBA" id="ARBA00010941"/>
    </source>
</evidence>
<evidence type="ECO:0000256" key="6">
    <source>
        <dbReference type="ARBA" id="ARBA00013093"/>
    </source>
</evidence>
<dbReference type="SUPFAM" id="SSF53335">
    <property type="entry name" value="S-adenosyl-L-methionine-dependent methyltransferases"/>
    <property type="match status" value="1"/>
</dbReference>
<proteinExistence type="inferred from homology"/>
<dbReference type="InterPro" id="IPR000146">
    <property type="entry name" value="FBPase_class-1"/>
</dbReference>
<dbReference type="EC" id="3.1.3.11" evidence="6"/>
<keyword evidence="18" id="KW-1185">Reference proteome</keyword>
<dbReference type="Gene3D" id="3.40.50.150">
    <property type="entry name" value="Vaccinia Virus protein VP39"/>
    <property type="match status" value="1"/>
</dbReference>
<feature type="domain" description="Methyltransferase type 12" evidence="15">
    <location>
        <begin position="156"/>
        <end position="259"/>
    </location>
</feature>
<dbReference type="InterPro" id="IPR033391">
    <property type="entry name" value="FBPase_N"/>
</dbReference>
<dbReference type="InterPro" id="IPR028343">
    <property type="entry name" value="FBPtase"/>
</dbReference>
<dbReference type="SUPFAM" id="SSF56655">
    <property type="entry name" value="Carbohydrate phosphatase"/>
    <property type="match status" value="1"/>
</dbReference>
<comment type="subunit">
    <text evidence="5">Homotetramer.</text>
</comment>
<dbReference type="PIRSF" id="PIRSF000904">
    <property type="entry name" value="FBPtase_SBPase"/>
    <property type="match status" value="1"/>
</dbReference>
<dbReference type="InterPro" id="IPR029063">
    <property type="entry name" value="SAM-dependent_MTases_sf"/>
</dbReference>
<evidence type="ECO:0000256" key="2">
    <source>
        <dbReference type="ARBA" id="ARBA00001946"/>
    </source>
</evidence>
<dbReference type="PANTHER" id="PTHR11556:SF1">
    <property type="entry name" value="FRUCTOSE-BISPHOSPHATASE"/>
    <property type="match status" value="1"/>
</dbReference>
<keyword evidence="10 12" id="KW-0119">Carbohydrate metabolism</keyword>
<dbReference type="Pfam" id="PF18913">
    <property type="entry name" value="FBPase_C"/>
    <property type="match status" value="1"/>
</dbReference>
<dbReference type="Gene3D" id="3.40.190.80">
    <property type="match status" value="1"/>
</dbReference>
<dbReference type="PROSITE" id="PS00124">
    <property type="entry name" value="FBPASE"/>
    <property type="match status" value="1"/>
</dbReference>
<evidence type="ECO:0000256" key="1">
    <source>
        <dbReference type="ARBA" id="ARBA00001273"/>
    </source>
</evidence>
<feature type="domain" description="Fructose-1-6-bisphosphatase class I N-terminal" evidence="14">
    <location>
        <begin position="380"/>
        <end position="566"/>
    </location>
</feature>
<dbReference type="Pfam" id="PF08242">
    <property type="entry name" value="Methyltransf_12"/>
    <property type="match status" value="1"/>
</dbReference>
<evidence type="ECO:0000259" key="15">
    <source>
        <dbReference type="Pfam" id="PF08242"/>
    </source>
</evidence>
<feature type="compositionally biased region" description="Polar residues" evidence="13">
    <location>
        <begin position="44"/>
        <end position="53"/>
    </location>
</feature>
<accession>A0ABP0GUM7</accession>
<feature type="region of interest" description="Disordered" evidence="13">
    <location>
        <begin position="31"/>
        <end position="53"/>
    </location>
</feature>
<name>A0ABP0GUM7_CLALP</name>
<dbReference type="InterPro" id="IPR020548">
    <property type="entry name" value="Fructose_bisphosphatase_AS"/>
</dbReference>
<sequence length="711" mass="80790">MQSGKRPVFGNRHLTDDSKVFQHNAWDNVEWTEDQENQAHKITSDQTENAMTEESQQKYLENAASFWDKFYEKHDNKFFKDRHWLFTEFPELIATDKKTLSPDDSEIELQKQTYEKTKKENESEDTVLFPVKCDHESPNKLLQADLPGSNSSLRYMEIGCGAGNTIFPVLNVTQDPNLFLYACDYSQTAVDLVKSHKNYDTSRCYAFVHDISSTDQQFPMPEESLDIVIMIFVLSALEFKNMHSAIQRIVKLLKPGGMILFRDYGRYDMAQLRFKSGRCLSQNFYTRGDGTLVYFFTQEEVRDVFTAAGLVEKQNIVDRRLQQELRLFAHLLRNFLCNIREFHSATLNVYVILFWVLQILLEKVIMAESGRDNLDTNMVTLTRYITERGRQVKEATGELTQLLNAICTAIKAIATKVRRAGIINLYGIAGTTNTTGDEQKKLDVLSNELFINMVKHSFTTCLMVSEENERSIEVDLDKQGKYIVTFDPLDGSSNIDCLVSIGTIFGIYKKQHDGAPSENDALQNGRNMVAAGYALYGSATVIVLATSSSVDMFMLDPNVGEFILTERNMRIKKKGKIFSINEGYAKFWDPAMKEYIERKKFPQDGSSPYNARYIGSMVADVHRTLVYGGIFAYPAHSKSPNGKIRLLYEAAPMAFILNQAGGKATTGTSDILDVVPSKIHQRVPVVLGSPDDVDEYLNIVRKHQNQIQGKE</sequence>
<evidence type="ECO:0000256" key="12">
    <source>
        <dbReference type="RuleBase" id="RU000508"/>
    </source>
</evidence>
<dbReference type="CDD" id="cd00354">
    <property type="entry name" value="FBPase"/>
    <property type="match status" value="1"/>
</dbReference>
<evidence type="ECO:0000259" key="16">
    <source>
        <dbReference type="Pfam" id="PF18913"/>
    </source>
</evidence>
<dbReference type="PIRSF" id="PIRSF500210">
    <property type="entry name" value="FBPtase"/>
    <property type="match status" value="1"/>
</dbReference>
<evidence type="ECO:0000313" key="18">
    <source>
        <dbReference type="Proteomes" id="UP001642483"/>
    </source>
</evidence>
<comment type="cofactor">
    <cofactor evidence="2">
        <name>Mg(2+)</name>
        <dbReference type="ChEBI" id="CHEBI:18420"/>
    </cofactor>
</comment>
<comment type="catalytic activity">
    <reaction evidence="1">
        <text>beta-D-fructose 1,6-bisphosphate + H2O = beta-D-fructose 6-phosphate + phosphate</text>
        <dbReference type="Rhea" id="RHEA:11064"/>
        <dbReference type="ChEBI" id="CHEBI:15377"/>
        <dbReference type="ChEBI" id="CHEBI:32966"/>
        <dbReference type="ChEBI" id="CHEBI:43474"/>
        <dbReference type="ChEBI" id="CHEBI:57634"/>
        <dbReference type="EC" id="3.1.3.11"/>
    </reaction>
</comment>
<dbReference type="CDD" id="cd02440">
    <property type="entry name" value="AdoMet_MTases"/>
    <property type="match status" value="1"/>
</dbReference>
<evidence type="ECO:0000256" key="11">
    <source>
        <dbReference type="ARBA" id="ARBA00032973"/>
    </source>
</evidence>
<dbReference type="InterPro" id="IPR044015">
    <property type="entry name" value="FBPase_C_dom"/>
</dbReference>
<dbReference type="PANTHER" id="PTHR11556">
    <property type="entry name" value="FRUCTOSE-1,6-BISPHOSPHATASE-RELATED"/>
    <property type="match status" value="1"/>
</dbReference>
<evidence type="ECO:0000256" key="5">
    <source>
        <dbReference type="ARBA" id="ARBA00011881"/>
    </source>
</evidence>
<keyword evidence="7" id="KW-0479">Metal-binding</keyword>